<evidence type="ECO:0000313" key="1">
    <source>
        <dbReference type="EMBL" id="MDN6881819.1"/>
    </source>
</evidence>
<keyword evidence="2" id="KW-1185">Reference proteome</keyword>
<dbReference type="RefSeq" id="WP_301481342.1">
    <property type="nucleotide sequence ID" value="NZ_JASMRX010000040.1"/>
</dbReference>
<protein>
    <recommendedName>
        <fullName evidence="3">Phage protein</fullName>
    </recommendedName>
</protein>
<proteinExistence type="predicted"/>
<accession>A0ABT8M095</accession>
<dbReference type="Proteomes" id="UP001176500">
    <property type="component" value="Unassembled WGS sequence"/>
</dbReference>
<evidence type="ECO:0008006" key="3">
    <source>
        <dbReference type="Google" id="ProtNLM"/>
    </source>
</evidence>
<organism evidence="1 2">
    <name type="scientific">Serratia bockelmannii</name>
    <dbReference type="NCBI Taxonomy" id="2703793"/>
    <lineage>
        <taxon>Bacteria</taxon>
        <taxon>Pseudomonadati</taxon>
        <taxon>Pseudomonadota</taxon>
        <taxon>Gammaproteobacteria</taxon>
        <taxon>Enterobacterales</taxon>
        <taxon>Yersiniaceae</taxon>
        <taxon>Serratia</taxon>
    </lineage>
</organism>
<name>A0ABT8M095_9GAMM</name>
<gene>
    <name evidence="1" type="ORF">QO199_24570</name>
</gene>
<comment type="caution">
    <text evidence="1">The sequence shown here is derived from an EMBL/GenBank/DDBJ whole genome shotgun (WGS) entry which is preliminary data.</text>
</comment>
<reference evidence="1" key="1">
    <citation type="submission" date="2023-05" db="EMBL/GenBank/DDBJ databases">
        <title>Cannabis rhizosphere genomes.</title>
        <authorList>
            <person name="Goff K.L."/>
        </authorList>
    </citation>
    <scope>NUCLEOTIDE SEQUENCE</scope>
    <source>
        <strain evidence="1">SPPC 2817</strain>
    </source>
</reference>
<dbReference type="EMBL" id="JASMRX010000040">
    <property type="protein sequence ID" value="MDN6881819.1"/>
    <property type="molecule type" value="Genomic_DNA"/>
</dbReference>
<sequence>MSKTLFADQAEQFLSVVVKTWAMRTTFTSAEAADVLVQHAVKNGFLRDRGRSLPGSTLNSWGRNKDAPRWAMQSAMSMLLADKWRPDSNAEWAAFAALFIMTNGDESLELVLKKLPAGIDTEIAAGWLCAASENAARWRERKRS</sequence>
<evidence type="ECO:0000313" key="2">
    <source>
        <dbReference type="Proteomes" id="UP001176500"/>
    </source>
</evidence>